<dbReference type="KEGG" id="ska:CP970_16440"/>
<feature type="region of interest" description="Disordered" evidence="7">
    <location>
        <begin position="20"/>
        <end position="55"/>
    </location>
</feature>
<dbReference type="EC" id="4.1.1.97" evidence="3"/>
<evidence type="ECO:0000259" key="8">
    <source>
        <dbReference type="Pfam" id="PF09349"/>
    </source>
</evidence>
<comment type="catalytic activity">
    <reaction evidence="1">
        <text>5-hydroxy-2-oxo-4-ureido-2,5-dihydro-1H-imidazole-5-carboxylate + H(+) = (S)-allantoin + CO2</text>
        <dbReference type="Rhea" id="RHEA:26301"/>
        <dbReference type="ChEBI" id="CHEBI:15378"/>
        <dbReference type="ChEBI" id="CHEBI:15678"/>
        <dbReference type="ChEBI" id="CHEBI:16526"/>
        <dbReference type="ChEBI" id="CHEBI:58639"/>
        <dbReference type="EC" id="4.1.1.97"/>
    </reaction>
</comment>
<dbReference type="SUPFAM" id="SSF158694">
    <property type="entry name" value="UraD-Like"/>
    <property type="match status" value="1"/>
</dbReference>
<evidence type="ECO:0000256" key="2">
    <source>
        <dbReference type="ARBA" id="ARBA00004754"/>
    </source>
</evidence>
<gene>
    <name evidence="9" type="ORF">CP970_16440</name>
</gene>
<accession>A0A5J6GCD9</accession>
<evidence type="ECO:0000313" key="10">
    <source>
        <dbReference type="Proteomes" id="UP000325529"/>
    </source>
</evidence>
<feature type="domain" description="Oxo-4-hydroxy-4-carboxy-5-ureidoimidazoline decarboxylase" evidence="8">
    <location>
        <begin position="62"/>
        <end position="215"/>
    </location>
</feature>
<protein>
    <recommendedName>
        <fullName evidence="3">2-oxo-4-hydroxy-4-carboxy-5-ureidoimidazoline decarboxylase</fullName>
        <ecNumber evidence="3">4.1.1.97</ecNumber>
    </recommendedName>
</protein>
<dbReference type="Proteomes" id="UP000325529">
    <property type="component" value="Chromosome"/>
</dbReference>
<dbReference type="Gene3D" id="1.10.3330.10">
    <property type="entry name" value="Oxo-4-hydroxy-4-carboxy-5-ureidoimidazoline decarboxylase"/>
    <property type="match status" value="1"/>
</dbReference>
<feature type="region of interest" description="Disordered" evidence="7">
    <location>
        <begin position="123"/>
        <end position="142"/>
    </location>
</feature>
<evidence type="ECO:0000256" key="4">
    <source>
        <dbReference type="ARBA" id="ARBA00022631"/>
    </source>
</evidence>
<feature type="compositionally biased region" description="Basic and acidic residues" evidence="7">
    <location>
        <begin position="225"/>
        <end position="248"/>
    </location>
</feature>
<evidence type="ECO:0000313" key="9">
    <source>
        <dbReference type="EMBL" id="QEU92284.1"/>
    </source>
</evidence>
<keyword evidence="5" id="KW-0210">Decarboxylase</keyword>
<evidence type="ECO:0000256" key="1">
    <source>
        <dbReference type="ARBA" id="ARBA00001163"/>
    </source>
</evidence>
<dbReference type="PANTHER" id="PTHR43466">
    <property type="entry name" value="2-OXO-4-HYDROXY-4-CARBOXY-5-UREIDOIMIDAZOLINE DECARBOXYLASE-RELATED"/>
    <property type="match status" value="1"/>
</dbReference>
<keyword evidence="4" id="KW-0659">Purine metabolism</keyword>
<dbReference type="GO" id="GO:0051997">
    <property type="term" value="F:2-oxo-4-hydroxy-4-carboxy-5-ureidoimidazoline decarboxylase activity"/>
    <property type="evidence" value="ECO:0007669"/>
    <property type="project" value="UniProtKB-EC"/>
</dbReference>
<evidence type="ECO:0000256" key="7">
    <source>
        <dbReference type="SAM" id="MobiDB-lite"/>
    </source>
</evidence>
<feature type="region of interest" description="Disordered" evidence="7">
    <location>
        <begin position="219"/>
        <end position="255"/>
    </location>
</feature>
<dbReference type="Pfam" id="PF09349">
    <property type="entry name" value="OHCU_decarbox"/>
    <property type="match status" value="1"/>
</dbReference>
<dbReference type="AlphaFoldDB" id="A0A5J6GCD9"/>
<keyword evidence="10" id="KW-1185">Reference proteome</keyword>
<dbReference type="NCBIfam" id="NF010372">
    <property type="entry name" value="PRK13798.1"/>
    <property type="match status" value="1"/>
</dbReference>
<evidence type="ECO:0000256" key="6">
    <source>
        <dbReference type="ARBA" id="ARBA00023239"/>
    </source>
</evidence>
<dbReference type="InterPro" id="IPR036778">
    <property type="entry name" value="OHCU_decarboxylase_sf"/>
</dbReference>
<comment type="pathway">
    <text evidence="2">Purine metabolism; urate degradation; (S)-allantoin from urate: step 3/3.</text>
</comment>
<sequence>MRNSPVRVKFAHPSDVCHHASLAWRPPPHRTAPPLPSPAQERTLPPHRSPSPTGRAALQQLNSATPDAAEAALLTCCGSGYWARQVAAHRPYPDLDALLAAGDEASYDLAPSDLAEALASEPLDPTVPQQGSHPRAPVASRGRGTYTAVHTALRAAHAAYESRFGHSFVICLDDAAPSEALDLLLSGLRSRLGNDPEDERAIAAEELRRLARGRIARLTMAPASHDTDTTHERAAGHAARETRPRPRPDSPYVPV</sequence>
<dbReference type="EMBL" id="CP023699">
    <property type="protein sequence ID" value="QEU92284.1"/>
    <property type="molecule type" value="Genomic_DNA"/>
</dbReference>
<evidence type="ECO:0000256" key="3">
    <source>
        <dbReference type="ARBA" id="ARBA00012257"/>
    </source>
</evidence>
<dbReference type="GO" id="GO:0019628">
    <property type="term" value="P:urate catabolic process"/>
    <property type="evidence" value="ECO:0007669"/>
    <property type="project" value="TreeGrafter"/>
</dbReference>
<dbReference type="InterPro" id="IPR018020">
    <property type="entry name" value="OHCU_decarboxylase"/>
</dbReference>
<organism evidence="9 10">
    <name type="scientific">Streptomyces kanamyceticus</name>
    <dbReference type="NCBI Taxonomy" id="1967"/>
    <lineage>
        <taxon>Bacteria</taxon>
        <taxon>Bacillati</taxon>
        <taxon>Actinomycetota</taxon>
        <taxon>Actinomycetes</taxon>
        <taxon>Kitasatosporales</taxon>
        <taxon>Streptomycetaceae</taxon>
        <taxon>Streptomyces</taxon>
    </lineage>
</organism>
<dbReference type="OrthoDB" id="4303574at2"/>
<keyword evidence="6 9" id="KW-0456">Lyase</keyword>
<dbReference type="GO" id="GO:0006144">
    <property type="term" value="P:purine nucleobase metabolic process"/>
    <property type="evidence" value="ECO:0007669"/>
    <property type="project" value="UniProtKB-KW"/>
</dbReference>
<reference evidence="9 10" key="1">
    <citation type="submission" date="2017-09" db="EMBL/GenBank/DDBJ databases">
        <authorList>
            <person name="Lee N."/>
            <person name="Cho B.-K."/>
        </authorList>
    </citation>
    <scope>NUCLEOTIDE SEQUENCE [LARGE SCALE GENOMIC DNA]</scope>
    <source>
        <strain evidence="9 10">ATCC 12853</strain>
    </source>
</reference>
<feature type="compositionally biased region" description="Pro residues" evidence="7">
    <location>
        <begin position="25"/>
        <end position="37"/>
    </location>
</feature>
<name>A0A5J6GCD9_STRKN</name>
<proteinExistence type="predicted"/>
<dbReference type="PANTHER" id="PTHR43466:SF1">
    <property type="entry name" value="2-OXO-4-HYDROXY-4-CARBOXY-5-UREIDOIMIDAZOLINE DECARBOXYLASE-RELATED"/>
    <property type="match status" value="1"/>
</dbReference>
<evidence type="ECO:0000256" key="5">
    <source>
        <dbReference type="ARBA" id="ARBA00022793"/>
    </source>
</evidence>